<evidence type="ECO:0000313" key="2">
    <source>
        <dbReference type="EMBL" id="KAF2663252.1"/>
    </source>
</evidence>
<evidence type="ECO:0000313" key="3">
    <source>
        <dbReference type="Proteomes" id="UP000799302"/>
    </source>
</evidence>
<keyword evidence="3" id="KW-1185">Reference proteome</keyword>
<evidence type="ECO:0008006" key="4">
    <source>
        <dbReference type="Google" id="ProtNLM"/>
    </source>
</evidence>
<proteinExistence type="predicted"/>
<dbReference type="Proteomes" id="UP000799302">
    <property type="component" value="Unassembled WGS sequence"/>
</dbReference>
<gene>
    <name evidence="2" type="ORF">BT63DRAFT_430449</name>
</gene>
<sequence length="395" mass="44967">MAESIDLPAPPTTLPHTKTPASITGLPTELLLIIASQLYNIEDLHYLSSTCKRLQAQLSHVLPNTILGLTLRSNSQCFRIGELRNGHTHFCKPLPIIALVVDQLVTWASQNTANMQALASALATGLEYSTISSTEQLRKEGGENLLDLCLKHCGLKMSDVRQLIPHNAPYDGPFFECIDIEDWEEEKHFDFNWRAMSRAASVYYNIIYTKLFTRNLEAILDPDAPARPMLGPDSRLNFMQYCFENEVRELDFRNAIRKIRKQLPTDFKYATFSLFPDGDWKRNIMWSVTSVVGLEKLRLPSIAGLDSTENRLMRYQEQLCALTDEPRQLLCPTPVWSGAVLVTAWPSIEDDRWVVDRVQWALHEPPYPGMYSTVHYTCRGSIIEASVKSRKTNFD</sequence>
<dbReference type="AlphaFoldDB" id="A0A6A6TTV0"/>
<reference evidence="2" key="1">
    <citation type="journal article" date="2020" name="Stud. Mycol.">
        <title>101 Dothideomycetes genomes: a test case for predicting lifestyles and emergence of pathogens.</title>
        <authorList>
            <person name="Haridas S."/>
            <person name="Albert R."/>
            <person name="Binder M."/>
            <person name="Bloem J."/>
            <person name="Labutti K."/>
            <person name="Salamov A."/>
            <person name="Andreopoulos B."/>
            <person name="Baker S."/>
            <person name="Barry K."/>
            <person name="Bills G."/>
            <person name="Bluhm B."/>
            <person name="Cannon C."/>
            <person name="Castanera R."/>
            <person name="Culley D."/>
            <person name="Daum C."/>
            <person name="Ezra D."/>
            <person name="Gonzalez J."/>
            <person name="Henrissat B."/>
            <person name="Kuo A."/>
            <person name="Liang C."/>
            <person name="Lipzen A."/>
            <person name="Lutzoni F."/>
            <person name="Magnuson J."/>
            <person name="Mondo S."/>
            <person name="Nolan M."/>
            <person name="Ohm R."/>
            <person name="Pangilinan J."/>
            <person name="Park H.-J."/>
            <person name="Ramirez L."/>
            <person name="Alfaro M."/>
            <person name="Sun H."/>
            <person name="Tritt A."/>
            <person name="Yoshinaga Y."/>
            <person name="Zwiers L.-H."/>
            <person name="Turgeon B."/>
            <person name="Goodwin S."/>
            <person name="Spatafora J."/>
            <person name="Crous P."/>
            <person name="Grigoriev I."/>
        </authorList>
    </citation>
    <scope>NUCLEOTIDE SEQUENCE</scope>
    <source>
        <strain evidence="2">CBS 115976</strain>
    </source>
</reference>
<dbReference type="InterPro" id="IPR036047">
    <property type="entry name" value="F-box-like_dom_sf"/>
</dbReference>
<accession>A0A6A6TTV0</accession>
<dbReference type="EMBL" id="MU004246">
    <property type="protein sequence ID" value="KAF2663252.1"/>
    <property type="molecule type" value="Genomic_DNA"/>
</dbReference>
<organism evidence="2 3">
    <name type="scientific">Microthyrium microscopicum</name>
    <dbReference type="NCBI Taxonomy" id="703497"/>
    <lineage>
        <taxon>Eukaryota</taxon>
        <taxon>Fungi</taxon>
        <taxon>Dikarya</taxon>
        <taxon>Ascomycota</taxon>
        <taxon>Pezizomycotina</taxon>
        <taxon>Dothideomycetes</taxon>
        <taxon>Dothideomycetes incertae sedis</taxon>
        <taxon>Microthyriales</taxon>
        <taxon>Microthyriaceae</taxon>
        <taxon>Microthyrium</taxon>
    </lineage>
</organism>
<evidence type="ECO:0000256" key="1">
    <source>
        <dbReference type="SAM" id="MobiDB-lite"/>
    </source>
</evidence>
<protein>
    <recommendedName>
        <fullName evidence="4">F-box domain-containing protein</fullName>
    </recommendedName>
</protein>
<feature type="region of interest" description="Disordered" evidence="1">
    <location>
        <begin position="1"/>
        <end position="20"/>
    </location>
</feature>
<name>A0A6A6TTV0_9PEZI</name>
<dbReference type="SUPFAM" id="SSF81383">
    <property type="entry name" value="F-box domain"/>
    <property type="match status" value="1"/>
</dbReference>